<dbReference type="GO" id="GO:0008033">
    <property type="term" value="P:tRNA processing"/>
    <property type="evidence" value="ECO:0007669"/>
    <property type="project" value="UniProtKB-KW"/>
</dbReference>
<sequence length="111" mass="12600">MFPKKSRLPGPEMGRIFSKTFSSTHFLLKSRENTGNNNRFAIIISNQAVPKSTRRHFFKRFFANQLKTWPNAGKDCIIIASPRLESATRETLISEISAARGILFKKDGTII</sequence>
<keyword evidence="5" id="KW-0694">RNA-binding</keyword>
<name>A0A1G2GQU3_9BACT</name>
<reference evidence="6 7" key="1">
    <citation type="journal article" date="2016" name="Nat. Commun.">
        <title>Thousands of microbial genomes shed light on interconnected biogeochemical processes in an aquifer system.</title>
        <authorList>
            <person name="Anantharaman K."/>
            <person name="Brown C.T."/>
            <person name="Hug L.A."/>
            <person name="Sharon I."/>
            <person name="Castelle C.J."/>
            <person name="Probst A.J."/>
            <person name="Thomas B.C."/>
            <person name="Singh A."/>
            <person name="Wilkins M.J."/>
            <person name="Karaoz U."/>
            <person name="Brodie E.L."/>
            <person name="Williams K.H."/>
            <person name="Hubbard S.S."/>
            <person name="Banfield J.F."/>
        </authorList>
    </citation>
    <scope>NUCLEOTIDE SEQUENCE [LARGE SCALE GENOMIC DNA]</scope>
</reference>
<dbReference type="Pfam" id="PF00825">
    <property type="entry name" value="Ribonuclease_P"/>
    <property type="match status" value="1"/>
</dbReference>
<dbReference type="SUPFAM" id="SSF54211">
    <property type="entry name" value="Ribosomal protein S5 domain 2-like"/>
    <property type="match status" value="1"/>
</dbReference>
<comment type="caution">
    <text evidence="6">The sequence shown here is derived from an EMBL/GenBank/DDBJ whole genome shotgun (WGS) entry which is preliminary data.</text>
</comment>
<dbReference type="STRING" id="1802126.A3B25_03970"/>
<organism evidence="6 7">
    <name type="scientific">Candidatus Ryanbacteria bacterium RIFCSPLOWO2_01_FULL_48_26</name>
    <dbReference type="NCBI Taxonomy" id="1802126"/>
    <lineage>
        <taxon>Bacteria</taxon>
        <taxon>Candidatus Ryaniibacteriota</taxon>
    </lineage>
</organism>
<keyword evidence="2" id="KW-0540">Nuclease</keyword>
<dbReference type="Proteomes" id="UP000179106">
    <property type="component" value="Unassembled WGS sequence"/>
</dbReference>
<dbReference type="InterPro" id="IPR020568">
    <property type="entry name" value="Ribosomal_Su5_D2-typ_SF"/>
</dbReference>
<dbReference type="Gene3D" id="3.30.230.10">
    <property type="match status" value="1"/>
</dbReference>
<dbReference type="GO" id="GO:0000049">
    <property type="term" value="F:tRNA binding"/>
    <property type="evidence" value="ECO:0007669"/>
    <property type="project" value="InterPro"/>
</dbReference>
<keyword evidence="3" id="KW-0255">Endonuclease</keyword>
<dbReference type="GO" id="GO:0004526">
    <property type="term" value="F:ribonuclease P activity"/>
    <property type="evidence" value="ECO:0007669"/>
    <property type="project" value="InterPro"/>
</dbReference>
<dbReference type="InterPro" id="IPR014721">
    <property type="entry name" value="Ribsml_uS5_D2-typ_fold_subgr"/>
</dbReference>
<gene>
    <name evidence="6" type="ORF">A3B25_03970</name>
</gene>
<evidence type="ECO:0000256" key="5">
    <source>
        <dbReference type="ARBA" id="ARBA00022884"/>
    </source>
</evidence>
<proteinExistence type="predicted"/>
<evidence type="ECO:0000256" key="1">
    <source>
        <dbReference type="ARBA" id="ARBA00022694"/>
    </source>
</evidence>
<evidence type="ECO:0000256" key="2">
    <source>
        <dbReference type="ARBA" id="ARBA00022722"/>
    </source>
</evidence>
<evidence type="ECO:0000256" key="4">
    <source>
        <dbReference type="ARBA" id="ARBA00022801"/>
    </source>
</evidence>
<protein>
    <submittedName>
        <fullName evidence="6">Uncharacterized protein</fullName>
    </submittedName>
</protein>
<keyword evidence="1" id="KW-0819">tRNA processing</keyword>
<dbReference type="AlphaFoldDB" id="A0A1G2GQU3"/>
<accession>A0A1G2GQU3</accession>
<dbReference type="InterPro" id="IPR000100">
    <property type="entry name" value="RNase_P"/>
</dbReference>
<keyword evidence="4" id="KW-0378">Hydrolase</keyword>
<evidence type="ECO:0000313" key="6">
    <source>
        <dbReference type="EMBL" id="OGZ52587.1"/>
    </source>
</evidence>
<dbReference type="EMBL" id="MHNW01000043">
    <property type="protein sequence ID" value="OGZ52587.1"/>
    <property type="molecule type" value="Genomic_DNA"/>
</dbReference>
<evidence type="ECO:0000313" key="7">
    <source>
        <dbReference type="Proteomes" id="UP000179106"/>
    </source>
</evidence>
<evidence type="ECO:0000256" key="3">
    <source>
        <dbReference type="ARBA" id="ARBA00022759"/>
    </source>
</evidence>